<accession>A0A0N4ZFA7</accession>
<evidence type="ECO:0000256" key="1">
    <source>
        <dbReference type="SAM" id="Coils"/>
    </source>
</evidence>
<evidence type="ECO:0000313" key="3">
    <source>
        <dbReference type="WBParaSite" id="PTRK_0000643800.1"/>
    </source>
</evidence>
<feature type="coiled-coil region" evidence="1">
    <location>
        <begin position="12"/>
        <end position="53"/>
    </location>
</feature>
<dbReference type="Proteomes" id="UP000038045">
    <property type="component" value="Unplaced"/>
</dbReference>
<name>A0A0N4ZFA7_PARTI</name>
<evidence type="ECO:0000313" key="2">
    <source>
        <dbReference type="Proteomes" id="UP000038045"/>
    </source>
</evidence>
<reference evidence="3" key="1">
    <citation type="submission" date="2017-02" db="UniProtKB">
        <authorList>
            <consortium name="WormBaseParasite"/>
        </authorList>
    </citation>
    <scope>IDENTIFICATION</scope>
</reference>
<protein>
    <submittedName>
        <fullName evidence="3">Uncharacterized protein</fullName>
    </submittedName>
</protein>
<dbReference type="AlphaFoldDB" id="A0A0N4ZFA7"/>
<dbReference type="WBParaSite" id="PTRK_0000643800.1">
    <property type="protein sequence ID" value="PTRK_0000643800.1"/>
    <property type="gene ID" value="PTRK_0000643800"/>
</dbReference>
<proteinExistence type="predicted"/>
<sequence>MNYEDRKIVGKIRFYRKEIKRKLIEIDECKEKLEDLKETLEQLKCKDKRCDQKLSVVTHKSINMDKKIRFFKKQIFNLMSVDVISGKDVGYLLHELIDLSNELLDILKVATHTDQVSVQIACDEEEFFEKEMKKFLEIRRRYQKEYNELRNHVDAKITRENAKIDNQEEMLHLDMQIWKACVEREDL</sequence>
<feature type="coiled-coil region" evidence="1">
    <location>
        <begin position="132"/>
        <end position="159"/>
    </location>
</feature>
<keyword evidence="2" id="KW-1185">Reference proteome</keyword>
<organism evidence="2 3">
    <name type="scientific">Parastrongyloides trichosuri</name>
    <name type="common">Possum-specific nematode worm</name>
    <dbReference type="NCBI Taxonomy" id="131310"/>
    <lineage>
        <taxon>Eukaryota</taxon>
        <taxon>Metazoa</taxon>
        <taxon>Ecdysozoa</taxon>
        <taxon>Nematoda</taxon>
        <taxon>Chromadorea</taxon>
        <taxon>Rhabditida</taxon>
        <taxon>Tylenchina</taxon>
        <taxon>Panagrolaimomorpha</taxon>
        <taxon>Strongyloidoidea</taxon>
        <taxon>Strongyloididae</taxon>
        <taxon>Parastrongyloides</taxon>
    </lineage>
</organism>
<keyword evidence="1" id="KW-0175">Coiled coil</keyword>